<feature type="transmembrane region" description="Helical" evidence="8">
    <location>
        <begin position="139"/>
        <end position="160"/>
    </location>
</feature>
<dbReference type="AlphaFoldDB" id="A0A540VN52"/>
<evidence type="ECO:0000256" key="3">
    <source>
        <dbReference type="ARBA" id="ARBA00022448"/>
    </source>
</evidence>
<evidence type="ECO:0000256" key="7">
    <source>
        <dbReference type="ARBA" id="ARBA00023136"/>
    </source>
</evidence>
<evidence type="ECO:0000256" key="4">
    <source>
        <dbReference type="ARBA" id="ARBA00022475"/>
    </source>
</evidence>
<evidence type="ECO:0000256" key="1">
    <source>
        <dbReference type="ARBA" id="ARBA00004651"/>
    </source>
</evidence>
<dbReference type="Gene3D" id="1.20.1530.20">
    <property type="match status" value="2"/>
</dbReference>
<evidence type="ECO:0000256" key="5">
    <source>
        <dbReference type="ARBA" id="ARBA00022692"/>
    </source>
</evidence>
<dbReference type="EMBL" id="VIFK01000262">
    <property type="protein sequence ID" value="TQE98172.1"/>
    <property type="molecule type" value="Genomic_DNA"/>
</dbReference>
<evidence type="ECO:0000313" key="10">
    <source>
        <dbReference type="Proteomes" id="UP000315400"/>
    </source>
</evidence>
<evidence type="ECO:0000256" key="8">
    <source>
        <dbReference type="SAM" id="Phobius"/>
    </source>
</evidence>
<keyword evidence="3" id="KW-0813">Transport</keyword>
<keyword evidence="4" id="KW-1003">Cell membrane</keyword>
<dbReference type="InterPro" id="IPR004776">
    <property type="entry name" value="Mem_transp_PIN-like"/>
</dbReference>
<comment type="caution">
    <text evidence="9">The sequence shown here is derived from an EMBL/GenBank/DDBJ whole genome shotgun (WGS) entry which is preliminary data.</text>
</comment>
<dbReference type="GO" id="GO:0055085">
    <property type="term" value="P:transmembrane transport"/>
    <property type="evidence" value="ECO:0007669"/>
    <property type="project" value="InterPro"/>
</dbReference>
<comment type="subcellular location">
    <subcellularLocation>
        <location evidence="1">Cell membrane</location>
        <topology evidence="1">Multi-pass membrane protein</topology>
    </subcellularLocation>
</comment>
<feature type="transmembrane region" description="Helical" evidence="8">
    <location>
        <begin position="234"/>
        <end position="258"/>
    </location>
</feature>
<reference evidence="9 10" key="1">
    <citation type="submission" date="2019-06" db="EMBL/GenBank/DDBJ databases">
        <title>Metagenome assembled Genome of Spiribacter salinus SL48-SHIP from the microbial mat of Salt Lake 48 (Novosibirsk region, Russia).</title>
        <authorList>
            <person name="Shipova A."/>
            <person name="Rozanov A.S."/>
            <person name="Bryanskaya A.V."/>
            <person name="Peltek S.E."/>
        </authorList>
    </citation>
    <scope>NUCLEOTIDE SEQUENCE [LARGE SCALE GENOMIC DNA]</scope>
    <source>
        <strain evidence="9">SL48-SHIP-2</strain>
    </source>
</reference>
<protein>
    <submittedName>
        <fullName evidence="9">AEC family transporter</fullName>
    </submittedName>
</protein>
<name>A0A540VN52_9GAMM</name>
<feature type="transmembrane region" description="Helical" evidence="8">
    <location>
        <begin position="20"/>
        <end position="40"/>
    </location>
</feature>
<gene>
    <name evidence="9" type="ORF">FKY71_15235</name>
</gene>
<dbReference type="PANTHER" id="PTHR36838:SF1">
    <property type="entry name" value="SLR1864 PROTEIN"/>
    <property type="match status" value="1"/>
</dbReference>
<comment type="similarity">
    <text evidence="2">Belongs to the auxin efflux carrier (TC 2.A.69) family.</text>
</comment>
<organism evidence="9 10">
    <name type="scientific">Spiribacter salinus</name>
    <dbReference type="NCBI Taxonomy" id="1335746"/>
    <lineage>
        <taxon>Bacteria</taxon>
        <taxon>Pseudomonadati</taxon>
        <taxon>Pseudomonadota</taxon>
        <taxon>Gammaproteobacteria</taxon>
        <taxon>Chromatiales</taxon>
        <taxon>Ectothiorhodospiraceae</taxon>
        <taxon>Spiribacter</taxon>
    </lineage>
</organism>
<feature type="transmembrane region" description="Helical" evidence="8">
    <location>
        <begin position="75"/>
        <end position="98"/>
    </location>
</feature>
<evidence type="ECO:0000256" key="6">
    <source>
        <dbReference type="ARBA" id="ARBA00022989"/>
    </source>
</evidence>
<feature type="transmembrane region" description="Helical" evidence="8">
    <location>
        <begin position="294"/>
        <end position="317"/>
    </location>
</feature>
<keyword evidence="7 8" id="KW-0472">Membrane</keyword>
<dbReference type="GO" id="GO:0005886">
    <property type="term" value="C:plasma membrane"/>
    <property type="evidence" value="ECO:0007669"/>
    <property type="project" value="UniProtKB-SubCell"/>
</dbReference>
<dbReference type="InterPro" id="IPR038770">
    <property type="entry name" value="Na+/solute_symporter_sf"/>
</dbReference>
<feature type="transmembrane region" description="Helical" evidence="8">
    <location>
        <begin position="52"/>
        <end position="69"/>
    </location>
</feature>
<evidence type="ECO:0000256" key="2">
    <source>
        <dbReference type="ARBA" id="ARBA00010145"/>
    </source>
</evidence>
<keyword evidence="5 8" id="KW-0812">Transmembrane</keyword>
<dbReference type="Proteomes" id="UP000315400">
    <property type="component" value="Unassembled WGS sequence"/>
</dbReference>
<dbReference type="Pfam" id="PF03547">
    <property type="entry name" value="Mem_trans"/>
    <property type="match status" value="2"/>
</dbReference>
<evidence type="ECO:0000313" key="9">
    <source>
        <dbReference type="EMBL" id="TQE98172.1"/>
    </source>
</evidence>
<feature type="transmembrane region" description="Helical" evidence="8">
    <location>
        <begin position="110"/>
        <end position="133"/>
    </location>
</feature>
<feature type="transmembrane region" description="Helical" evidence="8">
    <location>
        <begin position="264"/>
        <end position="282"/>
    </location>
</feature>
<keyword evidence="6 8" id="KW-1133">Transmembrane helix</keyword>
<sequence length="318" mass="34048">MITSGRSGSIRLGKRNMISAFVDVLLPVFLVTAVGMTLRLRLRLSASPFNQVMLYILSPALVFHFLRTIEIESASPTQIIAAVCLLTAVILLISSVVGRLLGHDRKTQSAFLLATTFPNAGNMALPMSLLAFGETGLSIAVTIFAIQSILGWVLGAFLAARSTSVGLAPLKETLRLPITWAIITALFFRASDVSLPGFIAESVGMLADAAIPMMLIILGFQLDNGVSLHRWPTIVLSVFIRLIGAGLLAYGTTIIFGLSGVVQQTFVMVAAMPTAVYTIILAKKFNAEPRLVTNIVVISTFCSLATLAPMIALVQTWL</sequence>
<dbReference type="PANTHER" id="PTHR36838">
    <property type="entry name" value="AUXIN EFFLUX CARRIER FAMILY PROTEIN"/>
    <property type="match status" value="1"/>
</dbReference>
<accession>A0A540VN52</accession>
<feature type="transmembrane region" description="Helical" evidence="8">
    <location>
        <begin position="203"/>
        <end position="222"/>
    </location>
</feature>
<proteinExistence type="inferred from homology"/>